<reference evidence="1 2" key="1">
    <citation type="submission" date="2015-01" db="EMBL/GenBank/DDBJ databases">
        <title>The Genome Sequence of Cryptococcus gattii Ram5.</title>
        <authorList>
            <consortium name="The Broad Institute Genomics Platform"/>
            <person name="Cuomo C."/>
            <person name="Litvintseva A."/>
            <person name="Chen Y."/>
            <person name="Heitman J."/>
            <person name="Sun S."/>
            <person name="Springer D."/>
            <person name="Dromer F."/>
            <person name="Young S."/>
            <person name="Zeng Q."/>
            <person name="Gargeya S."/>
            <person name="Abouelleil A."/>
            <person name="Alvarado L."/>
            <person name="Chapman S.B."/>
            <person name="Gainer-Dewar J."/>
            <person name="Goldberg J."/>
            <person name="Griggs A."/>
            <person name="Gujja S."/>
            <person name="Hansen M."/>
            <person name="Howarth C."/>
            <person name="Imamovic A."/>
            <person name="Larimer J."/>
            <person name="Murphy C."/>
            <person name="Naylor J."/>
            <person name="Pearson M."/>
            <person name="Priest M."/>
            <person name="Roberts A."/>
            <person name="Saif S."/>
            <person name="Shea T."/>
            <person name="Sykes S."/>
            <person name="Wortman J."/>
            <person name="Nusbaum C."/>
            <person name="Birren B."/>
        </authorList>
    </citation>
    <scope>NUCLEOTIDE SEQUENCE [LARGE SCALE GENOMIC DNA]</scope>
    <source>
        <strain evidence="1 2">Ram5</strain>
    </source>
</reference>
<dbReference type="EMBL" id="KN847907">
    <property type="protein sequence ID" value="KIR39246.1"/>
    <property type="molecule type" value="Genomic_DNA"/>
</dbReference>
<dbReference type="HOGENOM" id="CLU_1669316_0_0_1"/>
<dbReference type="AlphaFoldDB" id="A0A0D0UVJ8"/>
<keyword evidence="2" id="KW-1185">Reference proteome</keyword>
<evidence type="ECO:0000313" key="1">
    <source>
        <dbReference type="EMBL" id="KIR39246.1"/>
    </source>
</evidence>
<evidence type="ECO:0000313" key="2">
    <source>
        <dbReference type="Proteomes" id="UP000053392"/>
    </source>
</evidence>
<name>A0A0D0UVJ8_9TREE</name>
<proteinExistence type="predicted"/>
<organism evidence="1 2">
    <name type="scientific">Cryptococcus deuterogattii Ram5</name>
    <dbReference type="NCBI Taxonomy" id="1296110"/>
    <lineage>
        <taxon>Eukaryota</taxon>
        <taxon>Fungi</taxon>
        <taxon>Dikarya</taxon>
        <taxon>Basidiomycota</taxon>
        <taxon>Agaricomycotina</taxon>
        <taxon>Tremellomycetes</taxon>
        <taxon>Tremellales</taxon>
        <taxon>Cryptococcaceae</taxon>
        <taxon>Cryptococcus</taxon>
        <taxon>Cryptococcus gattii species complex</taxon>
    </lineage>
</organism>
<protein>
    <submittedName>
        <fullName evidence="1">Uncharacterized protein</fullName>
    </submittedName>
</protein>
<dbReference type="Proteomes" id="UP000053392">
    <property type="component" value="Unassembled WGS sequence"/>
</dbReference>
<accession>A0A0D0UVJ8</accession>
<gene>
    <name evidence="1" type="ORF">I313_04847</name>
</gene>
<dbReference type="OrthoDB" id="2874149at2759"/>
<sequence length="158" mass="17198">MFLTLSEVGTCGLRAIFNLMSFQNGPQPMGHRGTETKRFYSKIVRKIFPCTPESRTSRIHKLGSVDTGLSRSNPIGTYSSATAGPISPTTPKGMVISLEGMLHATALGKNGQWSINRGLNRVEIAPSVTTHGSKYDEETADALYLLSMTEEKIKCSMV</sequence>